<keyword evidence="4" id="KW-0221">Differentiation</keyword>
<keyword evidence="5" id="KW-0112">Calmodulin-binding</keyword>
<evidence type="ECO:0000256" key="8">
    <source>
        <dbReference type="ARBA" id="ARBA00023159"/>
    </source>
</evidence>
<dbReference type="GO" id="GO:0005516">
    <property type="term" value="F:calmodulin binding"/>
    <property type="evidence" value="ECO:0007669"/>
    <property type="project" value="UniProtKB-KW"/>
</dbReference>
<dbReference type="InterPro" id="IPR036910">
    <property type="entry name" value="HMG_box_dom_sf"/>
</dbReference>
<keyword evidence="12" id="KW-0539">Nucleus</keyword>
<keyword evidence="8" id="KW-0010">Activator</keyword>
<evidence type="ECO:0000259" key="14">
    <source>
        <dbReference type="PROSITE" id="PS50118"/>
    </source>
</evidence>
<dbReference type="GO" id="GO:0016607">
    <property type="term" value="C:nuclear speck"/>
    <property type="evidence" value="ECO:0007669"/>
    <property type="project" value="UniProtKB-SubCell"/>
</dbReference>
<evidence type="ECO:0000256" key="9">
    <source>
        <dbReference type="ARBA" id="ARBA00023163"/>
    </source>
</evidence>
<dbReference type="GO" id="GO:0007548">
    <property type="term" value="P:sex differentiation"/>
    <property type="evidence" value="ECO:0007669"/>
    <property type="project" value="UniProtKB-KW"/>
</dbReference>
<evidence type="ECO:0000256" key="7">
    <source>
        <dbReference type="ARBA" id="ARBA00023125"/>
    </source>
</evidence>
<feature type="domain" description="HMG box" evidence="14">
    <location>
        <begin position="51"/>
        <end position="122"/>
    </location>
</feature>
<feature type="region of interest" description="Disordered" evidence="13">
    <location>
        <begin position="194"/>
        <end position="225"/>
    </location>
</feature>
<evidence type="ECO:0000256" key="3">
    <source>
        <dbReference type="ARBA" id="ARBA00019052"/>
    </source>
</evidence>
<dbReference type="AlphaFoldDB" id="I7DAY3"/>
<dbReference type="Pfam" id="PF00505">
    <property type="entry name" value="HMG_box"/>
    <property type="match status" value="1"/>
</dbReference>
<evidence type="ECO:0000256" key="2">
    <source>
        <dbReference type="ARBA" id="ARBA00005998"/>
    </source>
</evidence>
<proteinExistence type="evidence at transcript level"/>
<dbReference type="GO" id="GO:0001228">
    <property type="term" value="F:DNA-binding transcription activator activity, RNA polymerase II-specific"/>
    <property type="evidence" value="ECO:0007669"/>
    <property type="project" value="TreeGrafter"/>
</dbReference>
<dbReference type="SUPFAM" id="SSF47095">
    <property type="entry name" value="HMG-box"/>
    <property type="match status" value="1"/>
</dbReference>
<dbReference type="SMART" id="SM00398">
    <property type="entry name" value="HMG"/>
    <property type="match status" value="1"/>
</dbReference>
<accession>I7DAY3</accession>
<dbReference type="Gene3D" id="1.10.30.10">
    <property type="entry name" value="High mobility group box domain"/>
    <property type="match status" value="1"/>
</dbReference>
<evidence type="ECO:0000256" key="6">
    <source>
        <dbReference type="ARBA" id="ARBA00022928"/>
    </source>
</evidence>
<reference evidence="15" key="1">
    <citation type="journal article" date="2012" name="Evodevo">
        <title>Genome-wide analysis of the sox family in the calcareous sponge Sycon ciliatum: multiple genes with unique expression patterns.</title>
        <authorList>
            <person name="Fortunato S."/>
            <person name="Adamski M."/>
            <person name="Bergum B."/>
            <person name="Guder C."/>
            <person name="Jordal S."/>
            <person name="Leininger S."/>
            <person name="Zwafink C."/>
            <person name="Rapp H.T."/>
            <person name="Adamska M."/>
        </authorList>
    </citation>
    <scope>NUCLEOTIDE SEQUENCE</scope>
</reference>
<dbReference type="InterPro" id="IPR009071">
    <property type="entry name" value="HMG_box_dom"/>
</dbReference>
<dbReference type="GO" id="GO:0030154">
    <property type="term" value="P:cell differentiation"/>
    <property type="evidence" value="ECO:0007669"/>
    <property type="project" value="UniProtKB-KW"/>
</dbReference>
<comment type="similarity">
    <text evidence="2">Belongs to the SRY family.</text>
</comment>
<dbReference type="InterPro" id="IPR050140">
    <property type="entry name" value="SRY-related_HMG-box_TF-like"/>
</dbReference>
<dbReference type="GO" id="GO:0000978">
    <property type="term" value="F:RNA polymerase II cis-regulatory region sequence-specific DNA binding"/>
    <property type="evidence" value="ECO:0007669"/>
    <property type="project" value="TreeGrafter"/>
</dbReference>
<evidence type="ECO:0000313" key="15">
    <source>
        <dbReference type="EMBL" id="AFO66688.1"/>
    </source>
</evidence>
<evidence type="ECO:0000256" key="13">
    <source>
        <dbReference type="SAM" id="MobiDB-lite"/>
    </source>
</evidence>
<evidence type="ECO:0000256" key="5">
    <source>
        <dbReference type="ARBA" id="ARBA00022860"/>
    </source>
</evidence>
<evidence type="ECO:0000256" key="11">
    <source>
        <dbReference type="ARBA" id="ARBA00045821"/>
    </source>
</evidence>
<keyword evidence="9" id="KW-0804">Transcription</keyword>
<dbReference type="EMBL" id="JX171152">
    <property type="protein sequence ID" value="AFO66688.1"/>
    <property type="molecule type" value="mRNA"/>
</dbReference>
<sequence length="479" mass="51549">MCRLPNYPSNDDSSFTSCASSASSEQSICTGIGQSQGSSGDLLVFAKDGFVKRPTNAFMLWAKGERPRIFASLRGDQHLSNSDVSKILGKTWREMSTEEKAPFHRQASRACQQYRFVNPKQKRKQRPPKTRVSAQLTARIRQSVAAIANHRDQAGPTIPVATQSPEQLPTISQEVATTTTHQQQQLQLQYHQQQQQQQQQQQRTGLGSQDFGTPISAPQIRNPQPALCSLTDPLRTEIRALHARLTNEKPQQDAPWSTTNYSVCPPSQTQVGRAQQIYTLPMMMQTVGVGSNHGNASPAVTRPRTSTATASFNQTASMEYLNGAAARGVQQPLTTVTNTAYQQPAISTAPIASQPPASLCNTSAGLSDFAAPCSLPLARSISNFSTCCSPARSDSVHSLSHFGPGYLQDTSSTAAAVEAEVDAAAAAAWNLEEPILTVNNSTTTTGGFPKIGQHGTIASLLAPSPATQSSWTMWPQCPA</sequence>
<evidence type="ECO:0000256" key="12">
    <source>
        <dbReference type="PROSITE-ProRule" id="PRU00267"/>
    </source>
</evidence>
<evidence type="ECO:0000256" key="1">
    <source>
        <dbReference type="ARBA" id="ARBA00004324"/>
    </source>
</evidence>
<comment type="function">
    <text evidence="11">Transcriptional regulator that controls a genetic switch in male development. It is necessary and sufficient for initiating male sex determination by directing the development of supporting cell precursors (pre-Sertoli cells) as Sertoli rather than granulosa cells. Involved in different aspects of gene regulation including promoter activation or repression. Binds to the DNA consensus sequence 5'-[AT]AACAA[AT]-3'. SRY HMG box recognizes DNA by partial intercalation in the minor groove and promotes DNA bending. Also involved in pre-mRNA splicing. In male adult brain involved in the maintenance of motor functions of dopaminergic neurons.</text>
</comment>
<dbReference type="PROSITE" id="PS50118">
    <property type="entry name" value="HMG_BOX_2"/>
    <property type="match status" value="1"/>
</dbReference>
<dbReference type="PANTHER" id="PTHR10270">
    <property type="entry name" value="SOX TRANSCRIPTION FACTOR"/>
    <property type="match status" value="1"/>
</dbReference>
<protein>
    <recommendedName>
        <fullName evidence="3">Sex-determining region Y protein</fullName>
    </recommendedName>
    <alternativeName>
        <fullName evidence="10">Testis-determining factor</fullName>
    </alternativeName>
</protein>
<keyword evidence="6" id="KW-0726">Sexual differentiation</keyword>
<organism evidence="15">
    <name type="scientific">Sycon ciliatum</name>
    <dbReference type="NCBI Taxonomy" id="27933"/>
    <lineage>
        <taxon>Eukaryota</taxon>
        <taxon>Metazoa</taxon>
        <taxon>Porifera</taxon>
        <taxon>Calcarea</taxon>
        <taxon>Calcaronea</taxon>
        <taxon>Leucosolenida</taxon>
        <taxon>Sycettidae</taxon>
        <taxon>Sycon</taxon>
    </lineage>
</organism>
<keyword evidence="7 12" id="KW-0238">DNA-binding</keyword>
<name>I7DAY3_9METZ</name>
<evidence type="ECO:0000256" key="4">
    <source>
        <dbReference type="ARBA" id="ARBA00022782"/>
    </source>
</evidence>
<comment type="subcellular location">
    <subcellularLocation>
        <location evidence="1">Nucleus speckle</location>
    </subcellularLocation>
</comment>
<evidence type="ECO:0000256" key="10">
    <source>
        <dbReference type="ARBA" id="ARBA00032498"/>
    </source>
</evidence>
<dbReference type="PANTHER" id="PTHR10270:SF161">
    <property type="entry name" value="SEX-DETERMINING REGION Y PROTEIN"/>
    <property type="match status" value="1"/>
</dbReference>
<feature type="DNA-binding region" description="HMG box" evidence="12">
    <location>
        <begin position="51"/>
        <end position="122"/>
    </location>
</feature>